<feature type="domain" description="UspA" evidence="2">
    <location>
        <begin position="1"/>
        <end position="138"/>
    </location>
</feature>
<dbReference type="InterPro" id="IPR014729">
    <property type="entry name" value="Rossmann-like_a/b/a_fold"/>
</dbReference>
<name>A0A2W7N9P5_9BACT</name>
<dbReference type="Gene3D" id="3.40.50.620">
    <property type="entry name" value="HUPs"/>
    <property type="match status" value="2"/>
</dbReference>
<dbReference type="EMBL" id="QKZK01000024">
    <property type="protein sequence ID" value="PZX13584.1"/>
    <property type="molecule type" value="Genomic_DNA"/>
</dbReference>
<dbReference type="Proteomes" id="UP000249239">
    <property type="component" value="Unassembled WGS sequence"/>
</dbReference>
<organism evidence="3 4">
    <name type="scientific">Breznakibacter xylanolyticus</name>
    <dbReference type="NCBI Taxonomy" id="990"/>
    <lineage>
        <taxon>Bacteria</taxon>
        <taxon>Pseudomonadati</taxon>
        <taxon>Bacteroidota</taxon>
        <taxon>Bacteroidia</taxon>
        <taxon>Marinilabiliales</taxon>
        <taxon>Marinilabiliaceae</taxon>
        <taxon>Breznakibacter</taxon>
    </lineage>
</organism>
<comment type="similarity">
    <text evidence="1">Belongs to the universal stress protein A family.</text>
</comment>
<comment type="caution">
    <text evidence="3">The sequence shown here is derived from an EMBL/GenBank/DDBJ whole genome shotgun (WGS) entry which is preliminary data.</text>
</comment>
<dbReference type="PANTHER" id="PTHR46268">
    <property type="entry name" value="STRESS RESPONSE PROTEIN NHAX"/>
    <property type="match status" value="1"/>
</dbReference>
<reference evidence="3 4" key="1">
    <citation type="submission" date="2018-06" db="EMBL/GenBank/DDBJ databases">
        <title>Genomic Encyclopedia of Archaeal and Bacterial Type Strains, Phase II (KMG-II): from individual species to whole genera.</title>
        <authorList>
            <person name="Goeker M."/>
        </authorList>
    </citation>
    <scope>NUCLEOTIDE SEQUENCE [LARGE SCALE GENOMIC DNA]</scope>
    <source>
        <strain evidence="3 4">DSM 6779</strain>
    </source>
</reference>
<evidence type="ECO:0000259" key="2">
    <source>
        <dbReference type="Pfam" id="PF00582"/>
    </source>
</evidence>
<evidence type="ECO:0000313" key="3">
    <source>
        <dbReference type="EMBL" id="PZX13584.1"/>
    </source>
</evidence>
<dbReference type="SUPFAM" id="SSF52402">
    <property type="entry name" value="Adenine nucleotide alpha hydrolases-like"/>
    <property type="match status" value="2"/>
</dbReference>
<dbReference type="PRINTS" id="PR01438">
    <property type="entry name" value="UNVRSLSTRESS"/>
</dbReference>
<dbReference type="AlphaFoldDB" id="A0A2W7N9P5"/>
<dbReference type="PANTHER" id="PTHR46268:SF6">
    <property type="entry name" value="UNIVERSAL STRESS PROTEIN UP12"/>
    <property type="match status" value="1"/>
</dbReference>
<sequence>MKRIMLLTDFSDTARNAALYALKMFEKENMTFYLMNAYDLEFSGSPYVVQIQKELEEESMKALNDEYDILHRRFPEAKIELLSLFGSLIEVINKELTENAYDLIVLGCRGESALENFLLGSRAYEVIKNIEAPIFVIPKHAKYSKPETIAFATDLHDFEDDRMIDPIRDIAHMLHAPLLFVNVLDEEDYLNRIECEEKIAEHFPGINVSFNFIEDEDIVKGINNFMEENEAGIVAMVRHNAGMFERLFHPSITRQMVMHPEYPMLILHDHGKTKNAK</sequence>
<dbReference type="InterPro" id="IPR006015">
    <property type="entry name" value="Universal_stress_UspA"/>
</dbReference>
<dbReference type="CDD" id="cd00293">
    <property type="entry name" value="USP-like"/>
    <property type="match status" value="1"/>
</dbReference>
<keyword evidence="4" id="KW-1185">Reference proteome</keyword>
<dbReference type="RefSeq" id="WP_111446456.1">
    <property type="nucleotide sequence ID" value="NZ_QKZK01000024.1"/>
</dbReference>
<protein>
    <submittedName>
        <fullName evidence="3">Nucleotide-binding universal stress UspA family protein</fullName>
    </submittedName>
</protein>
<dbReference type="OrthoDB" id="9788959at2"/>
<dbReference type="InterPro" id="IPR006016">
    <property type="entry name" value="UspA"/>
</dbReference>
<evidence type="ECO:0000256" key="1">
    <source>
        <dbReference type="ARBA" id="ARBA00008791"/>
    </source>
</evidence>
<evidence type="ECO:0000313" key="4">
    <source>
        <dbReference type="Proteomes" id="UP000249239"/>
    </source>
</evidence>
<proteinExistence type="inferred from homology"/>
<gene>
    <name evidence="3" type="ORF">LX69_02617</name>
</gene>
<dbReference type="Pfam" id="PF00582">
    <property type="entry name" value="Usp"/>
    <property type="match status" value="1"/>
</dbReference>
<accession>A0A2W7N9P5</accession>